<dbReference type="Proteomes" id="UP000011715">
    <property type="component" value="Unassembled WGS sequence"/>
</dbReference>
<dbReference type="EMBL" id="GL876981">
    <property type="protein sequence ID" value="KLU92440.1"/>
    <property type="molecule type" value="Genomic_DNA"/>
</dbReference>
<reference evidence="2" key="3">
    <citation type="submission" date="2011-03" db="EMBL/GenBank/DDBJ databases">
        <title>Annotation of Magnaporthe poae ATCC 64411.</title>
        <authorList>
            <person name="Ma L.-J."/>
            <person name="Dead R."/>
            <person name="Young S.K."/>
            <person name="Zeng Q."/>
            <person name="Gargeya S."/>
            <person name="Fitzgerald M."/>
            <person name="Haas B."/>
            <person name="Abouelleil A."/>
            <person name="Alvarado L."/>
            <person name="Arachchi H.M."/>
            <person name="Berlin A."/>
            <person name="Brown A."/>
            <person name="Chapman S.B."/>
            <person name="Chen Z."/>
            <person name="Dunbar C."/>
            <person name="Freedman E."/>
            <person name="Gearin G."/>
            <person name="Gellesch M."/>
            <person name="Goldberg J."/>
            <person name="Griggs A."/>
            <person name="Gujja S."/>
            <person name="Heiman D."/>
            <person name="Howarth C."/>
            <person name="Larson L."/>
            <person name="Lui A."/>
            <person name="MacDonald P.J.P."/>
            <person name="Mehta T."/>
            <person name="Montmayeur A."/>
            <person name="Murphy C."/>
            <person name="Neiman D."/>
            <person name="Pearson M."/>
            <person name="Priest M."/>
            <person name="Roberts A."/>
            <person name="Saif S."/>
            <person name="Shea T."/>
            <person name="Shenoy N."/>
            <person name="Sisk P."/>
            <person name="Stolte C."/>
            <person name="Sykes S."/>
            <person name="Yandava C."/>
            <person name="Wortman J."/>
            <person name="Nusbaum C."/>
            <person name="Birren B."/>
        </authorList>
    </citation>
    <scope>NUCLEOTIDE SEQUENCE</scope>
    <source>
        <strain evidence="2">ATCC 64411</strain>
    </source>
</reference>
<feature type="signal peptide" evidence="1">
    <location>
        <begin position="1"/>
        <end position="22"/>
    </location>
</feature>
<dbReference type="AlphaFoldDB" id="A0A0C4EF50"/>
<reference evidence="2" key="1">
    <citation type="submission" date="2010-05" db="EMBL/GenBank/DDBJ databases">
        <title>The Genome Sequence of Magnaporthe poae strain ATCC 64411.</title>
        <authorList>
            <consortium name="The Broad Institute Genome Sequencing Platform"/>
            <consortium name="Broad Institute Genome Sequencing Center for Infectious Disease"/>
            <person name="Ma L.-J."/>
            <person name="Dead R."/>
            <person name="Young S."/>
            <person name="Zeng Q."/>
            <person name="Koehrsen M."/>
            <person name="Alvarado L."/>
            <person name="Berlin A."/>
            <person name="Chapman S.B."/>
            <person name="Chen Z."/>
            <person name="Freedman E."/>
            <person name="Gellesch M."/>
            <person name="Goldberg J."/>
            <person name="Griggs A."/>
            <person name="Gujja S."/>
            <person name="Heilman E.R."/>
            <person name="Heiman D."/>
            <person name="Hepburn T."/>
            <person name="Howarth C."/>
            <person name="Jen D."/>
            <person name="Larson L."/>
            <person name="Mehta T."/>
            <person name="Neiman D."/>
            <person name="Pearson M."/>
            <person name="Roberts A."/>
            <person name="Saif S."/>
            <person name="Shea T."/>
            <person name="Shenoy N."/>
            <person name="Sisk P."/>
            <person name="Stolte C."/>
            <person name="Sykes S."/>
            <person name="Walk T."/>
            <person name="White J."/>
            <person name="Yandava C."/>
            <person name="Haas B."/>
            <person name="Nusbaum C."/>
            <person name="Birren B."/>
        </authorList>
    </citation>
    <scope>NUCLEOTIDE SEQUENCE</scope>
    <source>
        <strain evidence="2">ATCC 64411</strain>
    </source>
</reference>
<dbReference type="VEuPathDB" id="FungiDB:MAPG_11384"/>
<dbReference type="EMBL" id="ADBL01002805">
    <property type="status" value="NOT_ANNOTATED_CDS"/>
    <property type="molecule type" value="Genomic_DNA"/>
</dbReference>
<protein>
    <submittedName>
        <fullName evidence="2 3">Uncharacterized protein</fullName>
    </submittedName>
</protein>
<evidence type="ECO:0000313" key="2">
    <source>
        <dbReference type="EMBL" id="KLU92440.1"/>
    </source>
</evidence>
<accession>A0A0C4EF50</accession>
<sequence>MLHILTIAAAFCLLLFPALSIAAPVPKTAMLYPELHAMLHGLSARGEVKRISVNDCKEQRKGGFEFCAEGRNLCESKDDKNNLKWEFVEGSSISCPSSGWTRNPSISSIKIGRSVADADRDVVAPSEDAV</sequence>
<evidence type="ECO:0000313" key="3">
    <source>
        <dbReference type="EnsemblFungi" id="MAPG_11384T0"/>
    </source>
</evidence>
<feature type="chain" id="PRO_5009386022" evidence="1">
    <location>
        <begin position="23"/>
        <end position="130"/>
    </location>
</feature>
<keyword evidence="1" id="KW-0732">Signal</keyword>
<evidence type="ECO:0000313" key="4">
    <source>
        <dbReference type="Proteomes" id="UP000011715"/>
    </source>
</evidence>
<gene>
    <name evidence="2" type="ORF">MAPG_11384</name>
</gene>
<proteinExistence type="predicted"/>
<dbReference type="EnsemblFungi" id="MAPG_11384T0">
    <property type="protein sequence ID" value="MAPG_11384T0"/>
    <property type="gene ID" value="MAPG_11384"/>
</dbReference>
<evidence type="ECO:0000256" key="1">
    <source>
        <dbReference type="SAM" id="SignalP"/>
    </source>
</evidence>
<dbReference type="eggNOG" id="ENOG502RMR7">
    <property type="taxonomic scope" value="Eukaryota"/>
</dbReference>
<keyword evidence="4" id="KW-1185">Reference proteome</keyword>
<reference evidence="4" key="2">
    <citation type="submission" date="2010-05" db="EMBL/GenBank/DDBJ databases">
        <title>The genome sequence of Magnaporthe poae strain ATCC 64411.</title>
        <authorList>
            <person name="Ma L.-J."/>
            <person name="Dead R."/>
            <person name="Young S."/>
            <person name="Zeng Q."/>
            <person name="Koehrsen M."/>
            <person name="Alvarado L."/>
            <person name="Berlin A."/>
            <person name="Chapman S.B."/>
            <person name="Chen Z."/>
            <person name="Freedman E."/>
            <person name="Gellesch M."/>
            <person name="Goldberg J."/>
            <person name="Griggs A."/>
            <person name="Gujja S."/>
            <person name="Heilman E.R."/>
            <person name="Heiman D."/>
            <person name="Hepburn T."/>
            <person name="Howarth C."/>
            <person name="Jen D."/>
            <person name="Larson L."/>
            <person name="Mehta T."/>
            <person name="Neiman D."/>
            <person name="Pearson M."/>
            <person name="Roberts A."/>
            <person name="Saif S."/>
            <person name="Shea T."/>
            <person name="Shenoy N."/>
            <person name="Sisk P."/>
            <person name="Stolte C."/>
            <person name="Sykes S."/>
            <person name="Walk T."/>
            <person name="White J."/>
            <person name="Yandava C."/>
            <person name="Haas B."/>
            <person name="Nusbaum C."/>
            <person name="Birren B."/>
        </authorList>
    </citation>
    <scope>NUCLEOTIDE SEQUENCE [LARGE SCALE GENOMIC DNA]</scope>
    <source>
        <strain evidence="4">ATCC 64411 / 73-15</strain>
    </source>
</reference>
<dbReference type="OrthoDB" id="10372772at2759"/>
<reference evidence="3" key="5">
    <citation type="submission" date="2015-06" db="UniProtKB">
        <authorList>
            <consortium name="EnsemblFungi"/>
        </authorList>
    </citation>
    <scope>IDENTIFICATION</scope>
    <source>
        <strain evidence="3">ATCC 64411</strain>
    </source>
</reference>
<organism evidence="3 4">
    <name type="scientific">Magnaporthiopsis poae (strain ATCC 64411 / 73-15)</name>
    <name type="common">Kentucky bluegrass fungus</name>
    <name type="synonym">Magnaporthe poae</name>
    <dbReference type="NCBI Taxonomy" id="644358"/>
    <lineage>
        <taxon>Eukaryota</taxon>
        <taxon>Fungi</taxon>
        <taxon>Dikarya</taxon>
        <taxon>Ascomycota</taxon>
        <taxon>Pezizomycotina</taxon>
        <taxon>Sordariomycetes</taxon>
        <taxon>Sordariomycetidae</taxon>
        <taxon>Magnaporthales</taxon>
        <taxon>Magnaporthaceae</taxon>
        <taxon>Magnaporthiopsis</taxon>
    </lineage>
</organism>
<dbReference type="OMA" id="CAMGHYL"/>
<reference evidence="3" key="4">
    <citation type="journal article" date="2015" name="G3 (Bethesda)">
        <title>Genome sequences of three phytopathogenic species of the Magnaporthaceae family of fungi.</title>
        <authorList>
            <person name="Okagaki L.H."/>
            <person name="Nunes C.C."/>
            <person name="Sailsbery J."/>
            <person name="Clay B."/>
            <person name="Brown D."/>
            <person name="John T."/>
            <person name="Oh Y."/>
            <person name="Young N."/>
            <person name="Fitzgerald M."/>
            <person name="Haas B.J."/>
            <person name="Zeng Q."/>
            <person name="Young S."/>
            <person name="Adiconis X."/>
            <person name="Fan L."/>
            <person name="Levin J.Z."/>
            <person name="Mitchell T.K."/>
            <person name="Okubara P.A."/>
            <person name="Farman M.L."/>
            <person name="Kohn L.M."/>
            <person name="Birren B."/>
            <person name="Ma L.-J."/>
            <person name="Dean R.A."/>
        </authorList>
    </citation>
    <scope>NUCLEOTIDE SEQUENCE</scope>
    <source>
        <strain evidence="3">ATCC 64411 / 73-15</strain>
    </source>
</reference>
<name>A0A0C4EF50_MAGP6</name>